<evidence type="ECO:0000313" key="3">
    <source>
        <dbReference type="Proteomes" id="UP000299102"/>
    </source>
</evidence>
<feature type="signal peptide" evidence="1">
    <location>
        <begin position="1"/>
        <end position="16"/>
    </location>
</feature>
<evidence type="ECO:0008006" key="4">
    <source>
        <dbReference type="Google" id="ProtNLM"/>
    </source>
</evidence>
<comment type="caution">
    <text evidence="2">The sequence shown here is derived from an EMBL/GenBank/DDBJ whole genome shotgun (WGS) entry which is preliminary data.</text>
</comment>
<proteinExistence type="predicted"/>
<dbReference type="Proteomes" id="UP000299102">
    <property type="component" value="Unassembled WGS sequence"/>
</dbReference>
<keyword evidence="3" id="KW-1185">Reference proteome</keyword>
<dbReference type="EMBL" id="BGZK01000125">
    <property type="protein sequence ID" value="GBP21176.1"/>
    <property type="molecule type" value="Genomic_DNA"/>
</dbReference>
<sequence>MHAYRRVLSAWSLVQALSLRMHAMWTDSVFEYLCLFLSLHSGARAMQQRMVSFRAAFHIRFSWFYGASQFALFKASQSLGLRDADLHIGQFGSRRSTLLFVLRV</sequence>
<feature type="chain" id="PRO_5020031247" description="Secreted protein" evidence="1">
    <location>
        <begin position="17"/>
        <end position="104"/>
    </location>
</feature>
<keyword evidence="1" id="KW-0732">Signal</keyword>
<evidence type="ECO:0000313" key="2">
    <source>
        <dbReference type="EMBL" id="GBP21176.1"/>
    </source>
</evidence>
<dbReference type="AlphaFoldDB" id="A0A4C1U5Q2"/>
<organism evidence="2 3">
    <name type="scientific">Eumeta variegata</name>
    <name type="common">Bagworm moth</name>
    <name type="synonym">Eumeta japonica</name>
    <dbReference type="NCBI Taxonomy" id="151549"/>
    <lineage>
        <taxon>Eukaryota</taxon>
        <taxon>Metazoa</taxon>
        <taxon>Ecdysozoa</taxon>
        <taxon>Arthropoda</taxon>
        <taxon>Hexapoda</taxon>
        <taxon>Insecta</taxon>
        <taxon>Pterygota</taxon>
        <taxon>Neoptera</taxon>
        <taxon>Endopterygota</taxon>
        <taxon>Lepidoptera</taxon>
        <taxon>Glossata</taxon>
        <taxon>Ditrysia</taxon>
        <taxon>Tineoidea</taxon>
        <taxon>Psychidae</taxon>
        <taxon>Oiketicinae</taxon>
        <taxon>Eumeta</taxon>
    </lineage>
</organism>
<evidence type="ECO:0000256" key="1">
    <source>
        <dbReference type="SAM" id="SignalP"/>
    </source>
</evidence>
<protein>
    <recommendedName>
        <fullName evidence="4">Secreted protein</fullName>
    </recommendedName>
</protein>
<reference evidence="2 3" key="1">
    <citation type="journal article" date="2019" name="Commun. Biol.">
        <title>The bagworm genome reveals a unique fibroin gene that provides high tensile strength.</title>
        <authorList>
            <person name="Kono N."/>
            <person name="Nakamura H."/>
            <person name="Ohtoshi R."/>
            <person name="Tomita M."/>
            <person name="Numata K."/>
            <person name="Arakawa K."/>
        </authorList>
    </citation>
    <scope>NUCLEOTIDE SEQUENCE [LARGE SCALE GENOMIC DNA]</scope>
</reference>
<gene>
    <name evidence="2" type="ORF">EVAR_11207_1</name>
</gene>
<name>A0A4C1U5Q2_EUMVA</name>
<accession>A0A4C1U5Q2</accession>